<organism evidence="1 2">
    <name type="scientific">Nocardioides eburneus</name>
    <dbReference type="NCBI Taxonomy" id="3231482"/>
    <lineage>
        <taxon>Bacteria</taxon>
        <taxon>Bacillati</taxon>
        <taxon>Actinomycetota</taxon>
        <taxon>Actinomycetes</taxon>
        <taxon>Propionibacteriales</taxon>
        <taxon>Nocardioidaceae</taxon>
        <taxon>Nocardioides</taxon>
    </lineage>
</organism>
<name>A0ABV3T318_9ACTN</name>
<comment type="caution">
    <text evidence="1">The sequence shown here is derived from an EMBL/GenBank/DDBJ whole genome shotgun (WGS) entry which is preliminary data.</text>
</comment>
<sequence length="180" mass="20492">MNGADVLRSVEEMRPRVEPFLETGEQFQVWVGGSWGRPRAVRMAIDHFWPFLSEQATVVLVATDRRWLVLRSKREQYAGRLTEVASFPRDIRVHSSWTAQFTGFGDVPLSIDPVYELWAVAANDALDAAEEGRPWSLEAAAPALTDAEDDPVIRRLEPMVMPVLEKVGRLIPPRPRFLRR</sequence>
<keyword evidence="2" id="KW-1185">Reference proteome</keyword>
<dbReference type="EMBL" id="JBFPJR010000018">
    <property type="protein sequence ID" value="MEX0428279.1"/>
    <property type="molecule type" value="Genomic_DNA"/>
</dbReference>
<dbReference type="RefSeq" id="WP_367994247.1">
    <property type="nucleotide sequence ID" value="NZ_JBFPJR010000018.1"/>
</dbReference>
<accession>A0ABV3T318</accession>
<protein>
    <submittedName>
        <fullName evidence="1">Uncharacterized protein</fullName>
    </submittedName>
</protein>
<evidence type="ECO:0000313" key="2">
    <source>
        <dbReference type="Proteomes" id="UP001556631"/>
    </source>
</evidence>
<proteinExistence type="predicted"/>
<reference evidence="1 2" key="1">
    <citation type="submission" date="2024-07" db="EMBL/GenBank/DDBJ databases">
        <authorList>
            <person name="Lee S."/>
            <person name="Kang M."/>
        </authorList>
    </citation>
    <scope>NUCLEOTIDE SEQUENCE [LARGE SCALE GENOMIC DNA]</scope>
    <source>
        <strain evidence="1 2">DS6</strain>
    </source>
</reference>
<gene>
    <name evidence="1" type="ORF">AB3X52_11675</name>
</gene>
<dbReference type="Proteomes" id="UP001556631">
    <property type="component" value="Unassembled WGS sequence"/>
</dbReference>
<evidence type="ECO:0000313" key="1">
    <source>
        <dbReference type="EMBL" id="MEX0428279.1"/>
    </source>
</evidence>